<dbReference type="InterPro" id="IPR017896">
    <property type="entry name" value="4Fe4S_Fe-S-bd"/>
</dbReference>
<name>A0A6I6DB49_9FIRM</name>
<keyword evidence="3" id="KW-0411">Iron-sulfur</keyword>
<accession>A0A6I6DB49</accession>
<dbReference type="OrthoDB" id="9804603at2"/>
<dbReference type="EC" id="1.2.7.-" evidence="5"/>
<protein>
    <submittedName>
        <fullName evidence="5">2-oxoglutarate/2-oxoacid ferredoxin oxidoreductase, delta subunit</fullName>
        <ecNumber evidence="5">1.2.7.-</ecNumber>
    </submittedName>
</protein>
<evidence type="ECO:0000256" key="2">
    <source>
        <dbReference type="ARBA" id="ARBA00023004"/>
    </source>
</evidence>
<feature type="domain" description="4Fe-4S ferredoxin-type" evidence="4">
    <location>
        <begin position="2"/>
        <end position="31"/>
    </location>
</feature>
<keyword evidence="6" id="KW-1185">Reference proteome</keyword>
<dbReference type="GO" id="GO:0051536">
    <property type="term" value="F:iron-sulfur cluster binding"/>
    <property type="evidence" value="ECO:0007669"/>
    <property type="project" value="UniProtKB-KW"/>
</dbReference>
<dbReference type="InterPro" id="IPR017900">
    <property type="entry name" value="4Fe4S_Fe_S_CS"/>
</dbReference>
<dbReference type="EMBL" id="CP046457">
    <property type="protein sequence ID" value="QGT98724.1"/>
    <property type="molecule type" value="Genomic_DNA"/>
</dbReference>
<evidence type="ECO:0000256" key="1">
    <source>
        <dbReference type="ARBA" id="ARBA00022723"/>
    </source>
</evidence>
<dbReference type="Pfam" id="PF12838">
    <property type="entry name" value="Fer4_7"/>
    <property type="match status" value="1"/>
</dbReference>
<keyword evidence="2" id="KW-0408">Iron</keyword>
<dbReference type="PANTHER" id="PTHR43122">
    <property type="entry name" value="FERREDOXIN SUBUNIT OF PYRUVATE:FLAVODOXIN OXIDOREDUCTASE-RELATED"/>
    <property type="match status" value="1"/>
</dbReference>
<dbReference type="SUPFAM" id="SSF54862">
    <property type="entry name" value="4Fe-4S ferredoxins"/>
    <property type="match status" value="1"/>
</dbReference>
<evidence type="ECO:0000313" key="6">
    <source>
        <dbReference type="Proteomes" id="UP000426444"/>
    </source>
</evidence>
<dbReference type="AlphaFoldDB" id="A0A6I6DB49"/>
<dbReference type="PROSITE" id="PS51379">
    <property type="entry name" value="4FE4S_FER_2"/>
    <property type="match status" value="2"/>
</dbReference>
<keyword evidence="5" id="KW-0560">Oxidoreductase</keyword>
<proteinExistence type="predicted"/>
<gene>
    <name evidence="5" type="ORF">SYNTR_0131</name>
</gene>
<dbReference type="PROSITE" id="PS00198">
    <property type="entry name" value="4FE4S_FER_1"/>
    <property type="match status" value="1"/>
</dbReference>
<dbReference type="Proteomes" id="UP000426444">
    <property type="component" value="Chromosome"/>
</dbReference>
<evidence type="ECO:0000256" key="3">
    <source>
        <dbReference type="ARBA" id="ARBA00023014"/>
    </source>
</evidence>
<dbReference type="Gene3D" id="3.30.70.20">
    <property type="match status" value="1"/>
</dbReference>
<evidence type="ECO:0000313" key="5">
    <source>
        <dbReference type="EMBL" id="QGT98724.1"/>
    </source>
</evidence>
<dbReference type="KEGG" id="salq:SYNTR_0131"/>
<dbReference type="RefSeq" id="WP_156202689.1">
    <property type="nucleotide sequence ID" value="NZ_CP046457.1"/>
</dbReference>
<dbReference type="GO" id="GO:0016491">
    <property type="term" value="F:oxidoreductase activity"/>
    <property type="evidence" value="ECO:0007669"/>
    <property type="project" value="UniProtKB-KW"/>
</dbReference>
<dbReference type="GO" id="GO:0046872">
    <property type="term" value="F:metal ion binding"/>
    <property type="evidence" value="ECO:0007669"/>
    <property type="project" value="UniProtKB-KW"/>
</dbReference>
<dbReference type="PANTHER" id="PTHR43122:SF2">
    <property type="entry name" value="FERREDOXIN SUBUNIT OF PYRUVATE:FLAVODOXIN OXIDOREDUCTASE"/>
    <property type="match status" value="1"/>
</dbReference>
<keyword evidence="1" id="KW-0479">Metal-binding</keyword>
<organism evidence="5 6">
    <name type="scientific">Candidatus Syntrophocurvum alkaliphilum</name>
    <dbReference type="NCBI Taxonomy" id="2293317"/>
    <lineage>
        <taxon>Bacteria</taxon>
        <taxon>Bacillati</taxon>
        <taxon>Bacillota</taxon>
        <taxon>Clostridia</taxon>
        <taxon>Eubacteriales</taxon>
        <taxon>Syntrophomonadaceae</taxon>
        <taxon>Candidatus Syntrophocurvum</taxon>
    </lineage>
</organism>
<sequence>MAKVKFQIERCKGCGLCVEYCAKKIISLSDEMNSLGYNFPVVEDMELCNGCAICALMCPDVIIEVEGD</sequence>
<evidence type="ECO:0000259" key="4">
    <source>
        <dbReference type="PROSITE" id="PS51379"/>
    </source>
</evidence>
<feature type="domain" description="4Fe-4S ferredoxin-type" evidence="4">
    <location>
        <begin position="38"/>
        <end position="68"/>
    </location>
</feature>
<reference evidence="6" key="1">
    <citation type="journal article" date="2019" name="Microbiology">
        <title>Complete Genome Sequence of an Uncultured Bacterium of the Candidate Phylum Bipolaricaulota.</title>
        <authorList>
            <person name="Kadnikov V.V."/>
            <person name="Mardanov A.V."/>
            <person name="Beletsky A.V."/>
            <person name="Frank Y.A."/>
            <person name="Karnachuk O.V."/>
            <person name="Ravin N.V."/>
        </authorList>
    </citation>
    <scope>NUCLEOTIDE SEQUENCE [LARGE SCALE GENOMIC DNA]</scope>
</reference>